<keyword evidence="2" id="KW-1185">Reference proteome</keyword>
<dbReference type="RefSeq" id="WP_091745672.1">
    <property type="nucleotide sequence ID" value="NZ_FODY01000008.1"/>
</dbReference>
<sequence length="182" mass="20381">MAKDRRRHSKITSILPAELVEAINRRLVAGDTYQQITEFINKAGHDVSMSSVGRYGKDFLSRLERLRIVKEQAKAIVTDTKDGPATELAEASNQLALQKIMEYLMKVDTLDGSKATEVFKALALLQRANVQVEKLKLDYNRGIDAASEKIKAALKEELAREPELIARLSDMVDAVAEEVRQK</sequence>
<dbReference type="OrthoDB" id="371328at2"/>
<name>A0A1H8U4R1_9FIRM</name>
<evidence type="ECO:0000313" key="1">
    <source>
        <dbReference type="EMBL" id="SEO98161.1"/>
    </source>
</evidence>
<dbReference type="STRING" id="112903.SAMN04490178_10830"/>
<accession>A0A1H8U4R1</accession>
<reference evidence="1 2" key="1">
    <citation type="submission" date="2016-10" db="EMBL/GenBank/DDBJ databases">
        <authorList>
            <person name="de Groot N.N."/>
        </authorList>
    </citation>
    <scope>NUCLEOTIDE SEQUENCE [LARGE SCALE GENOMIC DNA]</scope>
    <source>
        <strain evidence="1 2">DSM 13305</strain>
    </source>
</reference>
<dbReference type="Proteomes" id="UP000198847">
    <property type="component" value="Unassembled WGS sequence"/>
</dbReference>
<dbReference type="EMBL" id="FODY01000008">
    <property type="protein sequence ID" value="SEO98161.1"/>
    <property type="molecule type" value="Genomic_DNA"/>
</dbReference>
<organism evidence="1 2">
    <name type="scientific">Propionispora vibrioides</name>
    <dbReference type="NCBI Taxonomy" id="112903"/>
    <lineage>
        <taxon>Bacteria</taxon>
        <taxon>Bacillati</taxon>
        <taxon>Bacillota</taxon>
        <taxon>Negativicutes</taxon>
        <taxon>Selenomonadales</taxon>
        <taxon>Sporomusaceae</taxon>
        <taxon>Propionispora</taxon>
    </lineage>
</organism>
<dbReference type="InterPro" id="IPR021874">
    <property type="entry name" value="Phage_Mu_Gp27"/>
</dbReference>
<evidence type="ECO:0008006" key="3">
    <source>
        <dbReference type="Google" id="ProtNLM"/>
    </source>
</evidence>
<evidence type="ECO:0000313" key="2">
    <source>
        <dbReference type="Proteomes" id="UP000198847"/>
    </source>
</evidence>
<dbReference type="AlphaFoldDB" id="A0A1H8U4R1"/>
<protein>
    <recommendedName>
        <fullName evidence="3">DUF3486 family protein</fullName>
    </recommendedName>
</protein>
<dbReference type="Pfam" id="PF11985">
    <property type="entry name" value="Phage_Mu_Gp27"/>
    <property type="match status" value="1"/>
</dbReference>
<proteinExistence type="predicted"/>
<gene>
    <name evidence="1" type="ORF">SAMN04490178_10830</name>
</gene>